<keyword evidence="1" id="KW-0812">Transmembrane</keyword>
<evidence type="ECO:0000256" key="1">
    <source>
        <dbReference type="SAM" id="Phobius"/>
    </source>
</evidence>
<evidence type="ECO:0000313" key="2">
    <source>
        <dbReference type="EMBL" id="CAA9256595.1"/>
    </source>
</evidence>
<keyword evidence="1" id="KW-1133">Transmembrane helix</keyword>
<sequence length="111" mass="11438">MHVVRGLRQAARLLLLAVVVALMGAGAWAVVRDEGFRVPFAVALMLIGALIGVTSGTELSRGSTNDMRAFLGIGGPDREEPATGEGLTGVGIFLFVALPLLVAGLIFYGSG</sequence>
<name>A0A6J4IQZ2_9ACTN</name>
<keyword evidence="1" id="KW-0472">Membrane</keyword>
<gene>
    <name evidence="2" type="ORF">AVDCRST_MAG57-2361</name>
</gene>
<feature type="transmembrane region" description="Helical" evidence="1">
    <location>
        <begin position="87"/>
        <end position="108"/>
    </location>
</feature>
<organism evidence="2">
    <name type="scientific">uncultured Blastococcus sp</name>
    <dbReference type="NCBI Taxonomy" id="217144"/>
    <lineage>
        <taxon>Bacteria</taxon>
        <taxon>Bacillati</taxon>
        <taxon>Actinomycetota</taxon>
        <taxon>Actinomycetes</taxon>
        <taxon>Geodermatophilales</taxon>
        <taxon>Geodermatophilaceae</taxon>
        <taxon>Blastococcus</taxon>
        <taxon>environmental samples</taxon>
    </lineage>
</organism>
<accession>A0A6J4IQZ2</accession>
<dbReference type="AlphaFoldDB" id="A0A6J4IQZ2"/>
<reference evidence="2" key="1">
    <citation type="submission" date="2020-02" db="EMBL/GenBank/DDBJ databases">
        <authorList>
            <person name="Meier V. D."/>
        </authorList>
    </citation>
    <scope>NUCLEOTIDE SEQUENCE</scope>
    <source>
        <strain evidence="2">AVDCRST_MAG57</strain>
    </source>
</reference>
<feature type="transmembrane region" description="Helical" evidence="1">
    <location>
        <begin position="39"/>
        <end position="59"/>
    </location>
</feature>
<proteinExistence type="predicted"/>
<protein>
    <submittedName>
        <fullName evidence="2">Uncharacterized protein</fullName>
    </submittedName>
</protein>
<dbReference type="EMBL" id="CADCTI010000196">
    <property type="protein sequence ID" value="CAA9256595.1"/>
    <property type="molecule type" value="Genomic_DNA"/>
</dbReference>